<sequence length="12" mass="1485">LMRFQELCSMAR</sequence>
<proteinExistence type="predicted"/>
<name>A0A067GL11_CITSI</name>
<dbReference type="Proteomes" id="UP000027120">
    <property type="component" value="Unassembled WGS sequence"/>
</dbReference>
<keyword evidence="2" id="KW-1185">Reference proteome</keyword>
<accession>A0A067GL11</accession>
<gene>
    <name evidence="1" type="ORF">CISIN_1g0060002mg</name>
</gene>
<reference evidence="1 2" key="1">
    <citation type="submission" date="2014-04" db="EMBL/GenBank/DDBJ databases">
        <authorList>
            <consortium name="International Citrus Genome Consortium"/>
            <person name="Gmitter F."/>
            <person name="Chen C."/>
            <person name="Farmerie W."/>
            <person name="Harkins T."/>
            <person name="Desany B."/>
            <person name="Mohiuddin M."/>
            <person name="Kodira C."/>
            <person name="Borodovsky M."/>
            <person name="Lomsadze A."/>
            <person name="Burns P."/>
            <person name="Jenkins J."/>
            <person name="Prochnik S."/>
            <person name="Shu S."/>
            <person name="Chapman J."/>
            <person name="Pitluck S."/>
            <person name="Schmutz J."/>
            <person name="Rokhsar D."/>
        </authorList>
    </citation>
    <scope>NUCLEOTIDE SEQUENCE</scope>
</reference>
<feature type="non-terminal residue" evidence="1">
    <location>
        <position position="1"/>
    </location>
</feature>
<protein>
    <submittedName>
        <fullName evidence="1">Uncharacterized protein</fullName>
    </submittedName>
</protein>
<evidence type="ECO:0000313" key="2">
    <source>
        <dbReference type="Proteomes" id="UP000027120"/>
    </source>
</evidence>
<evidence type="ECO:0000313" key="1">
    <source>
        <dbReference type="EMBL" id="KDO79355.1"/>
    </source>
</evidence>
<organism evidence="1 2">
    <name type="scientific">Citrus sinensis</name>
    <name type="common">Sweet orange</name>
    <name type="synonym">Citrus aurantium var. sinensis</name>
    <dbReference type="NCBI Taxonomy" id="2711"/>
    <lineage>
        <taxon>Eukaryota</taxon>
        <taxon>Viridiplantae</taxon>
        <taxon>Streptophyta</taxon>
        <taxon>Embryophyta</taxon>
        <taxon>Tracheophyta</taxon>
        <taxon>Spermatophyta</taxon>
        <taxon>Magnoliopsida</taxon>
        <taxon>eudicotyledons</taxon>
        <taxon>Gunneridae</taxon>
        <taxon>Pentapetalae</taxon>
        <taxon>rosids</taxon>
        <taxon>malvids</taxon>
        <taxon>Sapindales</taxon>
        <taxon>Rutaceae</taxon>
        <taxon>Aurantioideae</taxon>
        <taxon>Citrus</taxon>
    </lineage>
</organism>
<dbReference type="EMBL" id="KK784878">
    <property type="protein sequence ID" value="KDO79355.1"/>
    <property type="molecule type" value="Genomic_DNA"/>
</dbReference>